<gene>
    <name evidence="1" type="ORF">CG010_017675</name>
</gene>
<dbReference type="RefSeq" id="WP_144030984.1">
    <property type="nucleotide sequence ID" value="NZ_CP042275.2"/>
</dbReference>
<dbReference type="AlphaFoldDB" id="A0AAP9E6N5"/>
<organism evidence="1 2">
    <name type="scientific">Agrobacterium tumefaciens</name>
    <dbReference type="NCBI Taxonomy" id="358"/>
    <lineage>
        <taxon>Bacteria</taxon>
        <taxon>Pseudomonadati</taxon>
        <taxon>Pseudomonadota</taxon>
        <taxon>Alphaproteobacteria</taxon>
        <taxon>Hyphomicrobiales</taxon>
        <taxon>Rhizobiaceae</taxon>
        <taxon>Rhizobium/Agrobacterium group</taxon>
        <taxon>Agrobacterium</taxon>
        <taxon>Agrobacterium tumefaciens complex</taxon>
    </lineage>
</organism>
<reference evidence="1 2" key="1">
    <citation type="journal article" date="2017" name="Genome Announc.">
        <title>Draft Genome Sequence of Agrobacterium tumefaciens Biovar 1 Strain 186, Isolated from Walnut.</title>
        <authorList>
            <person name="Poret-Peterson A.T."/>
            <person name="Bhatnagar S."/>
            <person name="McClean A.E."/>
            <person name="Kluepfel D.A."/>
        </authorList>
    </citation>
    <scope>NUCLEOTIDE SEQUENCE [LARGE SCALE GENOMIC DNA]</scope>
    <source>
        <strain evidence="1 2">186</strain>
    </source>
</reference>
<dbReference type="Proteomes" id="UP000222296">
    <property type="component" value="Chromosome Linear"/>
</dbReference>
<name>A0AAP9E6N5_AGRTU</name>
<accession>A0AAP9E6N5</accession>
<dbReference type="EMBL" id="CP042275">
    <property type="protein sequence ID" value="QDY96021.1"/>
    <property type="molecule type" value="Genomic_DNA"/>
</dbReference>
<evidence type="ECO:0000313" key="2">
    <source>
        <dbReference type="Proteomes" id="UP000222296"/>
    </source>
</evidence>
<protein>
    <submittedName>
        <fullName evidence="1">Uncharacterized protein</fullName>
    </submittedName>
</protein>
<evidence type="ECO:0000313" key="1">
    <source>
        <dbReference type="EMBL" id="QDY96021.1"/>
    </source>
</evidence>
<sequence>MSLTTPMRDNRYQLPSWPPTEFTVDLWNATFGDLADRVTAREQLEATFETLKAQGIQASLDYIQATVAPQIVSLQNSITLAQEQINQIIVGGKAPDALKFGGQLPNYYATAQGLQDVQTSLAGYLRTDQRNAPEGVAPLGLDSKVPIENLPVMATTATVGAAIAGANGLETPDDGDALAGVKSGSSTMFRWTWGNLKAALTTLFDGRYLKFGGGAVDGALADGDTFAGAKSGTSTMFRASWGNIKTLLTTLFDSRYLKFVGGIIDGTLSIRSGAPTLNLIDTDGPVTRALHHNAGNIGFLKPDNGWGLYLSEGGAVWTFGYGWLHDRFAQAGAECQHNSGVVEFSGFDTGITDSIGQASNPYVVIGLRRGNVGQGNATYLRCVALRNR</sequence>
<proteinExistence type="predicted"/>